<evidence type="ECO:0000256" key="3">
    <source>
        <dbReference type="ARBA" id="ARBA00022448"/>
    </source>
</evidence>
<reference evidence="10 11" key="1">
    <citation type="submission" date="2018-02" db="EMBL/GenBank/DDBJ databases">
        <title>8 Nocardia nova and 1 Nocardia cyriacigeorgica strain used for evolution to TMP-SMX.</title>
        <authorList>
            <person name="Mehta H."/>
            <person name="Weng J."/>
            <person name="Shamoo Y."/>
        </authorList>
    </citation>
    <scope>NUCLEOTIDE SEQUENCE [LARGE SCALE GENOMIC DNA]</scope>
    <source>
        <strain evidence="10 11">ATCC 33727</strain>
    </source>
</reference>
<evidence type="ECO:0000259" key="9">
    <source>
        <dbReference type="PROSITE" id="PS50850"/>
    </source>
</evidence>
<dbReference type="InterPro" id="IPR004638">
    <property type="entry name" value="EmrB-like"/>
</dbReference>
<feature type="transmembrane region" description="Helical" evidence="8">
    <location>
        <begin position="276"/>
        <end position="296"/>
    </location>
</feature>
<dbReference type="InterPro" id="IPR020846">
    <property type="entry name" value="MFS_dom"/>
</dbReference>
<comment type="subcellular location">
    <subcellularLocation>
        <location evidence="1">Cell membrane</location>
        <topology evidence="1">Multi-pass membrane protein</topology>
    </subcellularLocation>
</comment>
<dbReference type="PROSITE" id="PS50850">
    <property type="entry name" value="MFS"/>
    <property type="match status" value="1"/>
</dbReference>
<organism evidence="10 11">
    <name type="scientific">Nocardia nova</name>
    <dbReference type="NCBI Taxonomy" id="37330"/>
    <lineage>
        <taxon>Bacteria</taxon>
        <taxon>Bacillati</taxon>
        <taxon>Actinomycetota</taxon>
        <taxon>Actinomycetes</taxon>
        <taxon>Mycobacteriales</taxon>
        <taxon>Nocardiaceae</taxon>
        <taxon>Nocardia</taxon>
    </lineage>
</organism>
<name>A0A2T2ZA70_9NOCA</name>
<feature type="transmembrane region" description="Helical" evidence="8">
    <location>
        <begin position="349"/>
        <end position="370"/>
    </location>
</feature>
<evidence type="ECO:0000313" key="10">
    <source>
        <dbReference type="EMBL" id="PSR64658.1"/>
    </source>
</evidence>
<feature type="transmembrane region" description="Helical" evidence="8">
    <location>
        <begin position="316"/>
        <end position="337"/>
    </location>
</feature>
<feature type="transmembrane region" description="Helical" evidence="8">
    <location>
        <begin position="128"/>
        <end position="147"/>
    </location>
</feature>
<keyword evidence="6 8" id="KW-1133">Transmembrane helix</keyword>
<feature type="domain" description="Major facilitator superfamily (MFS) profile" evidence="9">
    <location>
        <begin position="62"/>
        <end position="533"/>
    </location>
</feature>
<evidence type="ECO:0000256" key="6">
    <source>
        <dbReference type="ARBA" id="ARBA00022989"/>
    </source>
</evidence>
<evidence type="ECO:0000256" key="8">
    <source>
        <dbReference type="SAM" id="Phobius"/>
    </source>
</evidence>
<evidence type="ECO:0000256" key="1">
    <source>
        <dbReference type="ARBA" id="ARBA00004651"/>
    </source>
</evidence>
<feature type="transmembrane region" description="Helical" evidence="8">
    <location>
        <begin position="249"/>
        <end position="270"/>
    </location>
</feature>
<dbReference type="Pfam" id="PF07690">
    <property type="entry name" value="MFS_1"/>
    <property type="match status" value="1"/>
</dbReference>
<dbReference type="EMBL" id="PYHS01000003">
    <property type="protein sequence ID" value="PSR64658.1"/>
    <property type="molecule type" value="Genomic_DNA"/>
</dbReference>
<keyword evidence="7 8" id="KW-0472">Membrane</keyword>
<feature type="transmembrane region" description="Helical" evidence="8">
    <location>
        <begin position="382"/>
        <end position="400"/>
    </location>
</feature>
<feature type="transmembrane region" description="Helical" evidence="8">
    <location>
        <begin position="95"/>
        <end position="116"/>
    </location>
</feature>
<keyword evidence="4" id="KW-1003">Cell membrane</keyword>
<dbReference type="SUPFAM" id="SSF103473">
    <property type="entry name" value="MFS general substrate transporter"/>
    <property type="match status" value="1"/>
</dbReference>
<dbReference type="PANTHER" id="PTHR42718">
    <property type="entry name" value="MAJOR FACILITATOR SUPERFAMILY MULTIDRUG TRANSPORTER MFSC"/>
    <property type="match status" value="1"/>
</dbReference>
<dbReference type="Proteomes" id="UP000241647">
    <property type="component" value="Unassembled WGS sequence"/>
</dbReference>
<evidence type="ECO:0000313" key="11">
    <source>
        <dbReference type="Proteomes" id="UP000241647"/>
    </source>
</evidence>
<keyword evidence="5 8" id="KW-0812">Transmembrane</keyword>
<feature type="transmembrane region" description="Helical" evidence="8">
    <location>
        <begin position="186"/>
        <end position="210"/>
    </location>
</feature>
<dbReference type="Gene3D" id="1.20.1720.10">
    <property type="entry name" value="Multidrug resistance protein D"/>
    <property type="match status" value="1"/>
</dbReference>
<dbReference type="NCBIfam" id="TIGR00711">
    <property type="entry name" value="efflux_EmrB"/>
    <property type="match status" value="1"/>
</dbReference>
<evidence type="ECO:0000256" key="4">
    <source>
        <dbReference type="ARBA" id="ARBA00022475"/>
    </source>
</evidence>
<dbReference type="AlphaFoldDB" id="A0A2T2ZA70"/>
<dbReference type="PANTHER" id="PTHR42718:SF9">
    <property type="entry name" value="MAJOR FACILITATOR SUPERFAMILY MULTIDRUG TRANSPORTER MFSC"/>
    <property type="match status" value="1"/>
</dbReference>
<dbReference type="Gene3D" id="1.20.1250.20">
    <property type="entry name" value="MFS general substrate transporter like domains"/>
    <property type="match status" value="1"/>
</dbReference>
<dbReference type="InterPro" id="IPR036259">
    <property type="entry name" value="MFS_trans_sf"/>
</dbReference>
<evidence type="ECO:0000256" key="2">
    <source>
        <dbReference type="ARBA" id="ARBA00008537"/>
    </source>
</evidence>
<dbReference type="CDD" id="cd17503">
    <property type="entry name" value="MFS_LmrB_MDR_like"/>
    <property type="match status" value="1"/>
</dbReference>
<feature type="transmembrane region" description="Helical" evidence="8">
    <location>
        <begin position="507"/>
        <end position="529"/>
    </location>
</feature>
<evidence type="ECO:0000256" key="7">
    <source>
        <dbReference type="ARBA" id="ARBA00023136"/>
    </source>
</evidence>
<keyword evidence="3" id="KW-0813">Transport</keyword>
<feature type="transmembrane region" description="Helical" evidence="8">
    <location>
        <begin position="406"/>
        <end position="425"/>
    </location>
</feature>
<protein>
    <submittedName>
        <fullName evidence="10">MFS transporter</fullName>
    </submittedName>
</protein>
<proteinExistence type="inferred from homology"/>
<dbReference type="GO" id="GO:0022857">
    <property type="term" value="F:transmembrane transporter activity"/>
    <property type="evidence" value="ECO:0007669"/>
    <property type="project" value="InterPro"/>
</dbReference>
<gene>
    <name evidence="10" type="ORF">C8259_06495</name>
</gene>
<accession>A0A2T2ZA70</accession>
<sequence length="549" mass="58022">MTVGTDESGAKSRRFRYGLPWERGLVKQSVTWQAEAVTSPPDIPAATSDPASDTLDAAVFKVAGVVVLGAIMSILDVTVVTVALPTFQHEFDTSYAVAAWTMTGYTLALASVIPLTGWAADRFGTKRLYILALTFFILGSVLCSTAWNIESLIAFRVVQGLGGGMLMPLGMTIMTHAAGPQRIGRVMAVLGVPMLLGPILGPILGGWLIGSFSWHWIFLINLPVGVVALILAVVVLPSDRPEPSESFDFLGMLLASPGLALFLFGVSSIPEQHTVASARVLVPAAIGLVLMVGFVFHALRTEHPLIDLHLFRNRQLTFAVLTAVFFAVAFFGSGLLLPSYLQQVQGKSTLVTGLLIAPQGLGAMVTMPIGGKLVDKIGPGKVVMSGLTVIAVSMLFFTQLSADTSLPLMCVALFVMGLGMGCTMMPTMTAAIQTLTHAQVARGSTLMNIVNQAAGSIGTATMSVLLTNMLENKPLAQAAIGSQFDPTIAQKVPPEQLDTGFDQAATAYAHTYIVALVLVLVTLIPAAFLPRSKPKLPQEDADAPVLMGH</sequence>
<dbReference type="InterPro" id="IPR011701">
    <property type="entry name" value="MFS"/>
</dbReference>
<feature type="transmembrane region" description="Helical" evidence="8">
    <location>
        <begin position="62"/>
        <end position="83"/>
    </location>
</feature>
<comment type="similarity">
    <text evidence="2">Belongs to the major facilitator superfamily. EmrB family.</text>
</comment>
<feature type="transmembrane region" description="Helical" evidence="8">
    <location>
        <begin position="216"/>
        <end position="237"/>
    </location>
</feature>
<evidence type="ECO:0000256" key="5">
    <source>
        <dbReference type="ARBA" id="ARBA00022692"/>
    </source>
</evidence>
<comment type="caution">
    <text evidence="10">The sequence shown here is derived from an EMBL/GenBank/DDBJ whole genome shotgun (WGS) entry which is preliminary data.</text>
</comment>
<feature type="transmembrane region" description="Helical" evidence="8">
    <location>
        <begin position="153"/>
        <end position="174"/>
    </location>
</feature>
<dbReference type="PRINTS" id="PR01036">
    <property type="entry name" value="TCRTETB"/>
</dbReference>
<dbReference type="GO" id="GO:0005886">
    <property type="term" value="C:plasma membrane"/>
    <property type="evidence" value="ECO:0007669"/>
    <property type="project" value="UniProtKB-SubCell"/>
</dbReference>